<dbReference type="Pfam" id="PF14309">
    <property type="entry name" value="DUF4378"/>
    <property type="match status" value="1"/>
</dbReference>
<dbReference type="PANTHER" id="PTHR21726:SF61">
    <property type="entry name" value="DNAA INITIATOR-ASSOCIATING PROTEIN"/>
    <property type="match status" value="1"/>
</dbReference>
<sequence>MSEISVQSSSSLAIVEKKSQKSGGCAGIFFQLLEWNRRLAKKKLFSKKLLPPVRLRKSSNKFAGDEKLPKLRLIADENNGGFPHGKKISAGCSVDSEQRKEMRTPGLVARLMGLESMPTARQNKDNNGPSSGTADKAGEKVVDGSTRFGREELNLEKGETKQELRPQKLQKIGLSERRQVTRFGTEALQLKNVLSRSKKHHQQKLVSPVKSPRSVSGKNASRLIGAATRILEPGLQRSRTKGSLTYSNEYSPHPKAQVLLEEAADLKTNEHAFYLQSSANSSNKQSSSCRNCGHVLDIADIRPHSDEKPSVSSPTSQIAHLSDQVSEKCNPRLPIFTTQREMERNKLDPQLPAVFGMKSRQACTDFVPEKKFLNKECRRQWQASSPQFKLQKDSPSVYARHKFHGENQISQGRDRLPSRPKISRLQHGRVTSAANAINEAKDFVALNQNISDSAQLRIPVKVDGYCLDTNQKTADRRHDSSSPVRKRRSVDSIRQIESPYLMSSSLAKTNSRHNTISGKDRGRSSHSARHLQESLSGDNVKNNADDVSFTFKSSRKRESEIHSNVEVCRNQNVRNSELVHKTAPSTDVDGSSLRKLPLTGDSLGALLEQKLKELTCQEEDDCAFGHSAPKKTTAMILQELISALTTEKPCHRADLSHGDTKTESCICDDAQHSKRNASTNFQAKRKSSNNSAGNLLTSEHLSPGSVLEPCFSNDSCCSSSLDDSSRYNGGDDCTECHEEPMLLEPDKEFFDSVSSPGMGKFYRNSVVNLLDKISEAFVTLNLDDLHLKGSKLVHAKEVILNAELIFGNAALPDGVLNEGFSISNFVLDQLDMLASVMWRKFSAIVGLDTKAKNQLKGFVLDCFVEYLESRFSRYSNTGFNAWTRLPLRMKTEMLICEIVEEIGRWLALAGLFPDELIEHDMSHSLGKWTDFELEAFETGTEIDQQILQALISEMLLEFTGFNPECVNC</sequence>
<proteinExistence type="predicted"/>
<evidence type="ECO:0000256" key="1">
    <source>
        <dbReference type="SAM" id="MobiDB-lite"/>
    </source>
</evidence>
<organism evidence="4 5">
    <name type="scientific">Oldenlandia corymbosa var. corymbosa</name>
    <dbReference type="NCBI Taxonomy" id="529605"/>
    <lineage>
        <taxon>Eukaryota</taxon>
        <taxon>Viridiplantae</taxon>
        <taxon>Streptophyta</taxon>
        <taxon>Embryophyta</taxon>
        <taxon>Tracheophyta</taxon>
        <taxon>Spermatophyta</taxon>
        <taxon>Magnoliopsida</taxon>
        <taxon>eudicotyledons</taxon>
        <taxon>Gunneridae</taxon>
        <taxon>Pentapetalae</taxon>
        <taxon>asterids</taxon>
        <taxon>lamiids</taxon>
        <taxon>Gentianales</taxon>
        <taxon>Rubiaceae</taxon>
        <taxon>Rubioideae</taxon>
        <taxon>Spermacoceae</taxon>
        <taxon>Hedyotis-Oldenlandia complex</taxon>
        <taxon>Oldenlandia</taxon>
    </lineage>
</organism>
<name>A0AAV1DS16_OLDCO</name>
<feature type="domain" description="DUF3741" evidence="3">
    <location>
        <begin position="93"/>
        <end position="120"/>
    </location>
</feature>
<evidence type="ECO:0000259" key="2">
    <source>
        <dbReference type="Pfam" id="PF14309"/>
    </source>
</evidence>
<evidence type="ECO:0000313" key="4">
    <source>
        <dbReference type="EMBL" id="CAI9110666.1"/>
    </source>
</evidence>
<dbReference type="EMBL" id="OX459123">
    <property type="protein sequence ID" value="CAI9110666.1"/>
    <property type="molecule type" value="Genomic_DNA"/>
</dbReference>
<dbReference type="InterPro" id="IPR032795">
    <property type="entry name" value="DUF3741-assoc"/>
</dbReference>
<dbReference type="Proteomes" id="UP001161247">
    <property type="component" value="Chromosome 6"/>
</dbReference>
<feature type="compositionally biased region" description="Polar residues" evidence="1">
    <location>
        <begin position="119"/>
        <end position="133"/>
    </location>
</feature>
<keyword evidence="5" id="KW-1185">Reference proteome</keyword>
<feature type="region of interest" description="Disordered" evidence="1">
    <location>
        <begin position="471"/>
        <end position="544"/>
    </location>
</feature>
<feature type="compositionally biased region" description="Polar residues" evidence="1">
    <location>
        <begin position="501"/>
        <end position="517"/>
    </location>
</feature>
<feature type="region of interest" description="Disordered" evidence="1">
    <location>
        <begin position="678"/>
        <end position="697"/>
    </location>
</feature>
<accession>A0AAV1DS16</accession>
<dbReference type="PANTHER" id="PTHR21726">
    <property type="entry name" value="PHOSPHATIDYLINOSITOL N-ACETYLGLUCOSAMINYLTRANSFERASE SUBUNIT P DOWN SYNDROME CRITICAL REGION PROTEIN 5 -RELATED"/>
    <property type="match status" value="1"/>
</dbReference>
<dbReference type="Pfam" id="PF14383">
    <property type="entry name" value="VARLMGL"/>
    <property type="match status" value="1"/>
</dbReference>
<feature type="domain" description="DUF4378" evidence="2">
    <location>
        <begin position="797"/>
        <end position="953"/>
    </location>
</feature>
<feature type="region of interest" description="Disordered" evidence="1">
    <location>
        <begin position="117"/>
        <end position="140"/>
    </location>
</feature>
<reference evidence="4" key="1">
    <citation type="submission" date="2023-03" db="EMBL/GenBank/DDBJ databases">
        <authorList>
            <person name="Julca I."/>
        </authorList>
    </citation>
    <scope>NUCLEOTIDE SEQUENCE</scope>
</reference>
<dbReference type="InterPro" id="IPR025486">
    <property type="entry name" value="DUF4378"/>
</dbReference>
<feature type="region of interest" description="Disordered" evidence="1">
    <location>
        <begin position="194"/>
        <end position="219"/>
    </location>
</feature>
<evidence type="ECO:0000259" key="3">
    <source>
        <dbReference type="Pfam" id="PF14383"/>
    </source>
</evidence>
<evidence type="ECO:0000313" key="5">
    <source>
        <dbReference type="Proteomes" id="UP001161247"/>
    </source>
</evidence>
<protein>
    <submittedName>
        <fullName evidence="4">OLC1v1010732C4</fullName>
    </submittedName>
</protein>
<gene>
    <name evidence="4" type="ORF">OLC1_LOCUS18264</name>
</gene>
<feature type="compositionally biased region" description="Polar residues" evidence="1">
    <location>
        <begin position="533"/>
        <end position="542"/>
    </location>
</feature>
<dbReference type="AlphaFoldDB" id="A0AAV1DS16"/>